<evidence type="ECO:0000313" key="3">
    <source>
        <dbReference type="EMBL" id="TQQ81538.1"/>
    </source>
</evidence>
<dbReference type="RefSeq" id="WP_142442108.1">
    <property type="nucleotide sequence ID" value="NZ_SESI01000001.1"/>
</dbReference>
<feature type="transmembrane region" description="Helical" evidence="2">
    <location>
        <begin position="30"/>
        <end position="50"/>
    </location>
</feature>
<keyword evidence="2" id="KW-0472">Membrane</keyword>
<name>A0A544QQ16_9EURY</name>
<dbReference type="OrthoDB" id="269652at2157"/>
<sequence>MPSTSDAADSSSELDAIVTRYHRLERAASGVTALLVGLAAVGLILALPLWQGVLAAVTVLGAFRIPLFTTGGTARLRTGATPATVRDAFVGPRPPVLALQWGIADSVTTAETGGSFELSYLLGLRSITMATTIEESSSTAGEKPSSTASTESSSTATEFTLRVTAGDSPWGSYDVTLTEQDGNTLVEIDVRSDRRFGLRGLPAWLVAQQYYDAALDAQGYTVLDRERSLSLRGA</sequence>
<feature type="compositionally biased region" description="Low complexity" evidence="1">
    <location>
        <begin position="145"/>
        <end position="157"/>
    </location>
</feature>
<evidence type="ECO:0000256" key="2">
    <source>
        <dbReference type="SAM" id="Phobius"/>
    </source>
</evidence>
<dbReference type="Proteomes" id="UP000315385">
    <property type="component" value="Unassembled WGS sequence"/>
</dbReference>
<keyword evidence="2" id="KW-0812">Transmembrane</keyword>
<evidence type="ECO:0000313" key="4">
    <source>
        <dbReference type="Proteomes" id="UP000315385"/>
    </source>
</evidence>
<dbReference type="AlphaFoldDB" id="A0A544QQ16"/>
<organism evidence="3 4">
    <name type="scientific">Halonotius roseus</name>
    <dbReference type="NCBI Taxonomy" id="2511997"/>
    <lineage>
        <taxon>Archaea</taxon>
        <taxon>Methanobacteriati</taxon>
        <taxon>Methanobacteriota</taxon>
        <taxon>Stenosarchaea group</taxon>
        <taxon>Halobacteria</taxon>
        <taxon>Halobacteriales</taxon>
        <taxon>Haloferacaceae</taxon>
        <taxon>Halonotius</taxon>
    </lineage>
</organism>
<keyword evidence="2" id="KW-1133">Transmembrane helix</keyword>
<feature type="region of interest" description="Disordered" evidence="1">
    <location>
        <begin position="134"/>
        <end position="157"/>
    </location>
</feature>
<keyword evidence="4" id="KW-1185">Reference proteome</keyword>
<proteinExistence type="predicted"/>
<reference evidence="3 4" key="1">
    <citation type="submission" date="2019-02" db="EMBL/GenBank/DDBJ databases">
        <title>Halonotius sp. a new haloqrchaeon isolated from saline water.</title>
        <authorList>
            <person name="Duran-Viseras A."/>
            <person name="Sanchez-Porro C."/>
            <person name="Ventosa A."/>
        </authorList>
    </citation>
    <scope>NUCLEOTIDE SEQUENCE [LARGE SCALE GENOMIC DNA]</scope>
    <source>
        <strain evidence="3 4">F9-27</strain>
    </source>
</reference>
<protein>
    <submittedName>
        <fullName evidence="3">Uncharacterized protein</fullName>
    </submittedName>
</protein>
<evidence type="ECO:0000256" key="1">
    <source>
        <dbReference type="SAM" id="MobiDB-lite"/>
    </source>
</evidence>
<accession>A0A544QQ16</accession>
<dbReference type="EMBL" id="SESI01000001">
    <property type="protein sequence ID" value="TQQ81538.1"/>
    <property type="molecule type" value="Genomic_DNA"/>
</dbReference>
<comment type="caution">
    <text evidence="3">The sequence shown here is derived from an EMBL/GenBank/DDBJ whole genome shotgun (WGS) entry which is preliminary data.</text>
</comment>
<gene>
    <name evidence="3" type="ORF">EWF95_00920</name>
</gene>